<reference evidence="3" key="1">
    <citation type="submission" date="2021-09" db="EMBL/GenBank/DDBJ databases">
        <authorList>
            <person name="Martin H S."/>
        </authorList>
    </citation>
    <scope>NUCLEOTIDE SEQUENCE</scope>
</reference>
<evidence type="ECO:0000256" key="2">
    <source>
        <dbReference type="SAM" id="Phobius"/>
    </source>
</evidence>
<feature type="transmembrane region" description="Helical" evidence="2">
    <location>
        <begin position="97"/>
        <end position="122"/>
    </location>
</feature>
<feature type="compositionally biased region" description="Polar residues" evidence="1">
    <location>
        <begin position="438"/>
        <end position="458"/>
    </location>
</feature>
<feature type="region of interest" description="Disordered" evidence="1">
    <location>
        <begin position="355"/>
        <end position="458"/>
    </location>
</feature>
<keyword evidence="2" id="KW-0812">Transmembrane</keyword>
<keyword evidence="2" id="KW-0472">Membrane</keyword>
<evidence type="ECO:0000256" key="1">
    <source>
        <dbReference type="SAM" id="MobiDB-lite"/>
    </source>
</evidence>
<keyword evidence="2" id="KW-1133">Transmembrane helix</keyword>
<sequence>MIYAWSHRPYYMNNGSDNASMPYVNGNYDVLYEFIHSQNQWVQYGDRVWVNHIDYVTQCTSFSYSDIEITDCEQKNAFICEIDPKISIDPLSWRGDALVVSFVCVLGAALLLVALALVAWYYKSKHRHVQRLERRNSIRQSLHSVRSIGSINGGFPDTTYRRKMVQMSTRSTDTLTKGSDYKKMLASTTSMESMEKSQFNSSLEDTQSFDIYEAHNPNNIIQLKHSTFNRKPASPEYSVPQNRPYNLAYKNEGYKENSASLAPSMNTVATEELPIIHHPGGITSHDDDTLSPTSPSQYFNSDTLPLTGDNSDDPIFMKRELEKEGKIYGPYGARDHGGQPKLSFLMELRSKLPEQPQAIPATTFGHRRDEPQYYDDRLPSPQPPGYQTDYPTNYDYETSYPESYQASATSSPDLHPSDLYTRSRSEALLETNFDFEDSQNSQLSEANRAHSQPLETAM</sequence>
<gene>
    <name evidence="3" type="ORF">DCHRY22_LOCUS12635</name>
</gene>
<keyword evidence="4" id="KW-1185">Reference proteome</keyword>
<protein>
    <submittedName>
        <fullName evidence="3">(African queen) hypothetical protein</fullName>
    </submittedName>
</protein>
<accession>A0A8J2RDI9</accession>
<feature type="compositionally biased region" description="Polar residues" evidence="1">
    <location>
        <begin position="400"/>
        <end position="412"/>
    </location>
</feature>
<evidence type="ECO:0000313" key="4">
    <source>
        <dbReference type="Proteomes" id="UP000789524"/>
    </source>
</evidence>
<name>A0A8J2RDI9_9NEOP</name>
<evidence type="ECO:0000313" key="3">
    <source>
        <dbReference type="EMBL" id="CAG9578183.1"/>
    </source>
</evidence>
<organism evidence="3 4">
    <name type="scientific">Danaus chrysippus</name>
    <name type="common">African queen</name>
    <dbReference type="NCBI Taxonomy" id="151541"/>
    <lineage>
        <taxon>Eukaryota</taxon>
        <taxon>Metazoa</taxon>
        <taxon>Ecdysozoa</taxon>
        <taxon>Arthropoda</taxon>
        <taxon>Hexapoda</taxon>
        <taxon>Insecta</taxon>
        <taxon>Pterygota</taxon>
        <taxon>Neoptera</taxon>
        <taxon>Endopterygota</taxon>
        <taxon>Lepidoptera</taxon>
        <taxon>Glossata</taxon>
        <taxon>Ditrysia</taxon>
        <taxon>Papilionoidea</taxon>
        <taxon>Nymphalidae</taxon>
        <taxon>Danainae</taxon>
        <taxon>Danaini</taxon>
        <taxon>Danaina</taxon>
        <taxon>Danaus</taxon>
        <taxon>Anosia</taxon>
    </lineage>
</organism>
<dbReference type="Proteomes" id="UP000789524">
    <property type="component" value="Unassembled WGS sequence"/>
</dbReference>
<feature type="compositionally biased region" description="Basic and acidic residues" evidence="1">
    <location>
        <begin position="366"/>
        <end position="378"/>
    </location>
</feature>
<proteinExistence type="predicted"/>
<dbReference type="AlphaFoldDB" id="A0A8J2RDI9"/>
<dbReference type="EMBL" id="CAKASE010000077">
    <property type="protein sequence ID" value="CAG9578183.1"/>
    <property type="molecule type" value="Genomic_DNA"/>
</dbReference>
<comment type="caution">
    <text evidence="3">The sequence shown here is derived from an EMBL/GenBank/DDBJ whole genome shotgun (WGS) entry which is preliminary data.</text>
</comment>
<dbReference type="OrthoDB" id="536948at2759"/>